<sequence>MRIPIVLFMRLKLIIYNLLLFPPFLSAVSFTYPNSQGGNNQAVLIYLRFIL</sequence>
<dbReference type="AlphaFoldDB" id="A0A9K3DP85"/>
<reference evidence="1" key="1">
    <citation type="journal article" date="2017" name="Nature">
        <title>The sunflower genome provides insights into oil metabolism, flowering and Asterid evolution.</title>
        <authorList>
            <person name="Badouin H."/>
            <person name="Gouzy J."/>
            <person name="Grassa C.J."/>
            <person name="Murat F."/>
            <person name="Staton S.E."/>
            <person name="Cottret L."/>
            <person name="Lelandais-Briere C."/>
            <person name="Owens G.L."/>
            <person name="Carrere S."/>
            <person name="Mayjonade B."/>
            <person name="Legrand L."/>
            <person name="Gill N."/>
            <person name="Kane N.C."/>
            <person name="Bowers J.E."/>
            <person name="Hubner S."/>
            <person name="Bellec A."/>
            <person name="Berard A."/>
            <person name="Berges H."/>
            <person name="Blanchet N."/>
            <person name="Boniface M.C."/>
            <person name="Brunel D."/>
            <person name="Catrice O."/>
            <person name="Chaidir N."/>
            <person name="Claudel C."/>
            <person name="Donnadieu C."/>
            <person name="Faraut T."/>
            <person name="Fievet G."/>
            <person name="Helmstetter N."/>
            <person name="King M."/>
            <person name="Knapp S.J."/>
            <person name="Lai Z."/>
            <person name="Le Paslier M.C."/>
            <person name="Lippi Y."/>
            <person name="Lorenzon L."/>
            <person name="Mandel J.R."/>
            <person name="Marage G."/>
            <person name="Marchand G."/>
            <person name="Marquand E."/>
            <person name="Bret-Mestries E."/>
            <person name="Morien E."/>
            <person name="Nambeesan S."/>
            <person name="Nguyen T."/>
            <person name="Pegot-Espagnet P."/>
            <person name="Pouilly N."/>
            <person name="Raftis F."/>
            <person name="Sallet E."/>
            <person name="Schiex T."/>
            <person name="Thomas J."/>
            <person name="Vandecasteele C."/>
            <person name="Vares D."/>
            <person name="Vear F."/>
            <person name="Vautrin S."/>
            <person name="Crespi M."/>
            <person name="Mangin B."/>
            <person name="Burke J.M."/>
            <person name="Salse J."/>
            <person name="Munos S."/>
            <person name="Vincourt P."/>
            <person name="Rieseberg L.H."/>
            <person name="Langlade N.B."/>
        </authorList>
    </citation>
    <scope>NUCLEOTIDE SEQUENCE</scope>
    <source>
        <tissue evidence="1">Leaves</tissue>
    </source>
</reference>
<protein>
    <submittedName>
        <fullName evidence="1">Uncharacterized protein</fullName>
    </submittedName>
</protein>
<gene>
    <name evidence="1" type="ORF">HanXRQr2_Chr16g0736691</name>
</gene>
<organism evidence="1 2">
    <name type="scientific">Helianthus annuus</name>
    <name type="common">Common sunflower</name>
    <dbReference type="NCBI Taxonomy" id="4232"/>
    <lineage>
        <taxon>Eukaryota</taxon>
        <taxon>Viridiplantae</taxon>
        <taxon>Streptophyta</taxon>
        <taxon>Embryophyta</taxon>
        <taxon>Tracheophyta</taxon>
        <taxon>Spermatophyta</taxon>
        <taxon>Magnoliopsida</taxon>
        <taxon>eudicotyledons</taxon>
        <taxon>Gunneridae</taxon>
        <taxon>Pentapetalae</taxon>
        <taxon>asterids</taxon>
        <taxon>campanulids</taxon>
        <taxon>Asterales</taxon>
        <taxon>Asteraceae</taxon>
        <taxon>Asteroideae</taxon>
        <taxon>Heliantheae alliance</taxon>
        <taxon>Heliantheae</taxon>
        <taxon>Helianthus</taxon>
    </lineage>
</organism>
<proteinExistence type="predicted"/>
<accession>A0A9K3DP85</accession>
<dbReference type="Gramene" id="mRNA:HanXRQr2_Chr16g0736691">
    <property type="protein sequence ID" value="CDS:HanXRQr2_Chr16g0736691.1"/>
    <property type="gene ID" value="HanXRQr2_Chr16g0736691"/>
</dbReference>
<dbReference type="EMBL" id="MNCJ02000331">
    <property type="protein sequence ID" value="KAF5759060.1"/>
    <property type="molecule type" value="Genomic_DNA"/>
</dbReference>
<keyword evidence="2" id="KW-1185">Reference proteome</keyword>
<evidence type="ECO:0000313" key="1">
    <source>
        <dbReference type="EMBL" id="KAF5759060.1"/>
    </source>
</evidence>
<reference evidence="1" key="2">
    <citation type="submission" date="2020-06" db="EMBL/GenBank/DDBJ databases">
        <title>Helianthus annuus Genome sequencing and assembly Release 2.</title>
        <authorList>
            <person name="Gouzy J."/>
            <person name="Langlade N."/>
            <person name="Munos S."/>
        </authorList>
    </citation>
    <scope>NUCLEOTIDE SEQUENCE</scope>
    <source>
        <tissue evidence="1">Leaves</tissue>
    </source>
</reference>
<name>A0A9K3DP85_HELAN</name>
<dbReference type="Proteomes" id="UP000215914">
    <property type="component" value="Unassembled WGS sequence"/>
</dbReference>
<evidence type="ECO:0000313" key="2">
    <source>
        <dbReference type="Proteomes" id="UP000215914"/>
    </source>
</evidence>
<comment type="caution">
    <text evidence="1">The sequence shown here is derived from an EMBL/GenBank/DDBJ whole genome shotgun (WGS) entry which is preliminary data.</text>
</comment>